<dbReference type="RefSeq" id="WP_102330634.1">
    <property type="nucleotide sequence ID" value="NZ_CP058566.2"/>
</dbReference>
<sequence length="161" mass="16934">MPSLETQLSKLLQDKGLTIGTVESATGGMIAEWLTSIPGSSKYFKGGLVTYQNELKIRLAGVKYETLLAYGAVSPQVAEQMAAGGRKALGVDICISDTGIAGPGGETADKPVGLFYLGLATPEGVWNRKFIFKGDRNKNRESAAAAALKWAIERLGGATTP</sequence>
<dbReference type="SUPFAM" id="SSF142433">
    <property type="entry name" value="CinA-like"/>
    <property type="match status" value="1"/>
</dbReference>
<keyword evidence="3" id="KW-1185">Reference proteome</keyword>
<organism evidence="2 3">
    <name type="scientific">Dehalogenimonas etheniformans</name>
    <dbReference type="NCBI Taxonomy" id="1536648"/>
    <lineage>
        <taxon>Bacteria</taxon>
        <taxon>Bacillati</taxon>
        <taxon>Chloroflexota</taxon>
        <taxon>Dehalococcoidia</taxon>
        <taxon>Dehalococcoidales</taxon>
        <taxon>Dehalococcoidaceae</taxon>
        <taxon>Dehalogenimonas</taxon>
    </lineage>
</organism>
<evidence type="ECO:0000259" key="1">
    <source>
        <dbReference type="Pfam" id="PF02464"/>
    </source>
</evidence>
<dbReference type="Gene3D" id="3.90.950.20">
    <property type="entry name" value="CinA-like"/>
    <property type="match status" value="1"/>
</dbReference>
<dbReference type="AlphaFoldDB" id="A0A2P5P5P2"/>
<dbReference type="Proteomes" id="UP000235653">
    <property type="component" value="Unassembled WGS sequence"/>
</dbReference>
<evidence type="ECO:0000313" key="3">
    <source>
        <dbReference type="Proteomes" id="UP000235653"/>
    </source>
</evidence>
<gene>
    <name evidence="2" type="ORF">JP09_007720</name>
</gene>
<protein>
    <submittedName>
        <fullName evidence="2">CinA family protein</fullName>
    </submittedName>
</protein>
<evidence type="ECO:0000313" key="2">
    <source>
        <dbReference type="EMBL" id="PPD57622.1"/>
    </source>
</evidence>
<name>A0A2P5P5P2_9CHLR</name>
<dbReference type="NCBIfam" id="TIGR00199">
    <property type="entry name" value="PncC_domain"/>
    <property type="match status" value="1"/>
</dbReference>
<feature type="domain" description="CinA C-terminal" evidence="1">
    <location>
        <begin position="3"/>
        <end position="153"/>
    </location>
</feature>
<proteinExistence type="predicted"/>
<dbReference type="EMBL" id="JQAN02000011">
    <property type="protein sequence ID" value="PPD57622.1"/>
    <property type="molecule type" value="Genomic_DNA"/>
</dbReference>
<dbReference type="InterPro" id="IPR008136">
    <property type="entry name" value="CinA_C"/>
</dbReference>
<comment type="caution">
    <text evidence="2">The sequence shown here is derived from an EMBL/GenBank/DDBJ whole genome shotgun (WGS) entry which is preliminary data.</text>
</comment>
<accession>A0A2P5P5P2</accession>
<dbReference type="InterPro" id="IPR036653">
    <property type="entry name" value="CinA-like_C"/>
</dbReference>
<dbReference type="OrthoDB" id="9801454at2"/>
<reference evidence="2 3" key="1">
    <citation type="journal article" date="2017" name="ISME J.">
        <title>Grape pomace compost harbors organohalide-respiring Dehalogenimonas species with novel reductive dehalogenase genes.</title>
        <authorList>
            <person name="Yang Y."/>
            <person name="Higgins S.A."/>
            <person name="Yan J."/>
            <person name="Simsir B."/>
            <person name="Chourey K."/>
            <person name="Iyer R."/>
            <person name="Hettich R.L."/>
            <person name="Baldwin B."/>
            <person name="Ogles D.M."/>
            <person name="Loffler F.E."/>
        </authorList>
    </citation>
    <scope>NUCLEOTIDE SEQUENCE [LARGE SCALE GENOMIC DNA]</scope>
    <source>
        <strain evidence="2 3">GP</strain>
    </source>
</reference>
<dbReference type="Pfam" id="PF02464">
    <property type="entry name" value="CinA"/>
    <property type="match status" value="1"/>
</dbReference>